<dbReference type="AlphaFoldDB" id="A0AA43KAT0"/>
<dbReference type="RefSeq" id="WP_280653060.1">
    <property type="nucleotide sequence ID" value="NZ_JANQDH010000012.1"/>
</dbReference>
<comment type="caution">
    <text evidence="1">The sequence shown here is derived from an EMBL/GenBank/DDBJ whole genome shotgun (WGS) entry which is preliminary data.</text>
</comment>
<reference evidence="1 2" key="1">
    <citation type="journal article" date="2023" name="J. Phycol.">
        <title>Chrysosporum ovalisporum is synonymous with the true-branching cyanobacterium Umezakia natans (Nostocales/Aphanizomenonaceae).</title>
        <authorList>
            <person name="McGregor G.B."/>
            <person name="Sendall B.C."/>
            <person name="Niiyama Y."/>
            <person name="Tuji A."/>
            <person name="Willis A."/>
        </authorList>
    </citation>
    <scope>NUCLEOTIDE SEQUENCE [LARGE SCALE GENOMIC DNA]</scope>
    <source>
        <strain evidence="1 2">ANA360D</strain>
    </source>
</reference>
<accession>A0AA43KAT0</accession>
<sequence length="68" mass="7682">MTPEEFLENLATAATDPEKLIVVAQYLETTAMDNATTPKWRRIPYSSEIEMALINLAFHLETLAEGRN</sequence>
<name>A0AA43KAT0_9CYAN</name>
<keyword evidence="2" id="KW-1185">Reference proteome</keyword>
<proteinExistence type="predicted"/>
<protein>
    <submittedName>
        <fullName evidence="1">Uncharacterized protein</fullName>
    </submittedName>
</protein>
<dbReference type="Proteomes" id="UP001159387">
    <property type="component" value="Unassembled WGS sequence"/>
</dbReference>
<evidence type="ECO:0000313" key="1">
    <source>
        <dbReference type="EMBL" id="MDH6059040.1"/>
    </source>
</evidence>
<organism evidence="1 2">
    <name type="scientific">Chrysosporum bergii ANA360D</name>
    <dbReference type="NCBI Taxonomy" id="617107"/>
    <lineage>
        <taxon>Bacteria</taxon>
        <taxon>Bacillati</taxon>
        <taxon>Cyanobacteriota</taxon>
        <taxon>Cyanophyceae</taxon>
        <taxon>Nostocales</taxon>
        <taxon>Nodulariaceae</taxon>
        <taxon>Chrysosporum</taxon>
    </lineage>
</organism>
<gene>
    <name evidence="1" type="ORF">NWP17_01035</name>
</gene>
<dbReference type="EMBL" id="JANQDH010000012">
    <property type="protein sequence ID" value="MDH6059040.1"/>
    <property type="molecule type" value="Genomic_DNA"/>
</dbReference>
<evidence type="ECO:0000313" key="2">
    <source>
        <dbReference type="Proteomes" id="UP001159387"/>
    </source>
</evidence>